<reference evidence="1" key="1">
    <citation type="submission" date="2022-01" db="UniProtKB">
        <authorList>
            <consortium name="EnsemblMetazoa"/>
        </authorList>
    </citation>
    <scope>IDENTIFICATION</scope>
</reference>
<keyword evidence="2" id="KW-1185">Reference proteome</keyword>
<sequence length="205" mass="24768">MLRRSRTIKGDTFQEWKARKDMEARQSRLDALNDQRERMRKNELLDKEKLKKNESLERERIKKNEAIKTWLRAKQDSAKVSKFSLPNEPAKQILSEELNRCKGKVELSKEEQRVADITEFYACKKDTTLTFSQWLEKKEEDRLAKIREKEAKKLAREAEEREKQEQSKKAVNEWMVRTKYRTLTRHYPKLDAQEINNRIWQDLKI</sequence>
<dbReference type="OrthoDB" id="10482184at2759"/>
<evidence type="ECO:0000313" key="1">
    <source>
        <dbReference type="EnsemblMetazoa" id="XP_014250109.1"/>
    </source>
</evidence>
<accession>A0A8I6RTV3</accession>
<protein>
    <recommendedName>
        <fullName evidence="3">Coiled-coil domain-containing protein</fullName>
    </recommendedName>
</protein>
<dbReference type="KEGG" id="clec:106667028"/>
<dbReference type="AlphaFoldDB" id="A0A8I6RTV3"/>
<dbReference type="EnsemblMetazoa" id="XM_014394623.1">
    <property type="protein sequence ID" value="XP_014250109.1"/>
    <property type="gene ID" value="LOC106667028"/>
</dbReference>
<proteinExistence type="predicted"/>
<dbReference type="Proteomes" id="UP000494040">
    <property type="component" value="Unassembled WGS sequence"/>
</dbReference>
<evidence type="ECO:0000313" key="2">
    <source>
        <dbReference type="Proteomes" id="UP000494040"/>
    </source>
</evidence>
<dbReference type="GeneID" id="106667028"/>
<dbReference type="RefSeq" id="XP_014250109.1">
    <property type="nucleotide sequence ID" value="XM_014394623.1"/>
</dbReference>
<evidence type="ECO:0008006" key="3">
    <source>
        <dbReference type="Google" id="ProtNLM"/>
    </source>
</evidence>
<organism evidence="1 2">
    <name type="scientific">Cimex lectularius</name>
    <name type="common">Bed bug</name>
    <name type="synonym">Acanthia lectularia</name>
    <dbReference type="NCBI Taxonomy" id="79782"/>
    <lineage>
        <taxon>Eukaryota</taxon>
        <taxon>Metazoa</taxon>
        <taxon>Ecdysozoa</taxon>
        <taxon>Arthropoda</taxon>
        <taxon>Hexapoda</taxon>
        <taxon>Insecta</taxon>
        <taxon>Pterygota</taxon>
        <taxon>Neoptera</taxon>
        <taxon>Paraneoptera</taxon>
        <taxon>Hemiptera</taxon>
        <taxon>Heteroptera</taxon>
        <taxon>Panheteroptera</taxon>
        <taxon>Cimicomorpha</taxon>
        <taxon>Cimicidae</taxon>
        <taxon>Cimex</taxon>
    </lineage>
</organism>
<name>A0A8I6RTV3_CIMLE</name>